<sequence length="117" mass="13163">MTKEASQFDVEKAPQFKWASFFSAERPFQGKIQRWEFTFRSLPTPGRFYSPFSSPSSSASPPEIVRRPLLFGMANNGHVESSSFHSSTRLWDENLSEKCVTIPPGADLFAVTAVVEK</sequence>
<dbReference type="Proteomes" id="UP001054837">
    <property type="component" value="Unassembled WGS sequence"/>
</dbReference>
<reference evidence="1 2" key="1">
    <citation type="submission" date="2021-06" db="EMBL/GenBank/DDBJ databases">
        <title>Caerostris darwini draft genome.</title>
        <authorList>
            <person name="Kono N."/>
            <person name="Arakawa K."/>
        </authorList>
    </citation>
    <scope>NUCLEOTIDE SEQUENCE [LARGE SCALE GENOMIC DNA]</scope>
</reference>
<evidence type="ECO:0000313" key="2">
    <source>
        <dbReference type="Proteomes" id="UP001054837"/>
    </source>
</evidence>
<keyword evidence="2" id="KW-1185">Reference proteome</keyword>
<gene>
    <name evidence="1" type="ORF">CDAR_515641</name>
</gene>
<evidence type="ECO:0000313" key="1">
    <source>
        <dbReference type="EMBL" id="GIY27835.1"/>
    </source>
</evidence>
<name>A0AAV4S2F4_9ARAC</name>
<comment type="caution">
    <text evidence="1">The sequence shown here is derived from an EMBL/GenBank/DDBJ whole genome shotgun (WGS) entry which is preliminary data.</text>
</comment>
<proteinExistence type="predicted"/>
<dbReference type="AlphaFoldDB" id="A0AAV4S2F4"/>
<organism evidence="1 2">
    <name type="scientific">Caerostris darwini</name>
    <dbReference type="NCBI Taxonomy" id="1538125"/>
    <lineage>
        <taxon>Eukaryota</taxon>
        <taxon>Metazoa</taxon>
        <taxon>Ecdysozoa</taxon>
        <taxon>Arthropoda</taxon>
        <taxon>Chelicerata</taxon>
        <taxon>Arachnida</taxon>
        <taxon>Araneae</taxon>
        <taxon>Araneomorphae</taxon>
        <taxon>Entelegynae</taxon>
        <taxon>Araneoidea</taxon>
        <taxon>Araneidae</taxon>
        <taxon>Caerostris</taxon>
    </lineage>
</organism>
<accession>A0AAV4S2F4</accession>
<dbReference type="EMBL" id="BPLQ01007091">
    <property type="protein sequence ID" value="GIY27835.1"/>
    <property type="molecule type" value="Genomic_DNA"/>
</dbReference>
<protein>
    <submittedName>
        <fullName evidence="1">Uncharacterized protein</fullName>
    </submittedName>
</protein>